<comment type="caution">
    <text evidence="1">The sequence shown here is derived from an EMBL/GenBank/DDBJ whole genome shotgun (WGS) entry which is preliminary data.</text>
</comment>
<keyword evidence="2" id="KW-1185">Reference proteome</keyword>
<proteinExistence type="predicted"/>
<reference evidence="1" key="1">
    <citation type="submission" date="2018-11" db="EMBL/GenBank/DDBJ databases">
        <authorList>
            <consortium name="Pathogen Informatics"/>
        </authorList>
    </citation>
    <scope>NUCLEOTIDE SEQUENCE</scope>
</reference>
<protein>
    <submittedName>
        <fullName evidence="1">Uncharacterized protein</fullName>
    </submittedName>
</protein>
<dbReference type="EMBL" id="CAAALY010093396">
    <property type="protein sequence ID" value="VEL28233.1"/>
    <property type="molecule type" value="Genomic_DNA"/>
</dbReference>
<name>A0A448X4Z1_9PLAT</name>
<evidence type="ECO:0000313" key="1">
    <source>
        <dbReference type="EMBL" id="VEL28233.1"/>
    </source>
</evidence>
<accession>A0A448X4Z1</accession>
<dbReference type="Proteomes" id="UP000784294">
    <property type="component" value="Unassembled WGS sequence"/>
</dbReference>
<dbReference type="AlphaFoldDB" id="A0A448X4Z1"/>
<evidence type="ECO:0000313" key="2">
    <source>
        <dbReference type="Proteomes" id="UP000784294"/>
    </source>
</evidence>
<sequence>MPRQYSLSVPPDLALQTVLLWLPNTQNTSSHRPTTRPLRLNGLGKTPRVGSLGFCLYLPLECSPLCLHTSSCASSSVGMAGCQPVLSVAPLYRRTV</sequence>
<organism evidence="1 2">
    <name type="scientific">Protopolystoma xenopodis</name>
    <dbReference type="NCBI Taxonomy" id="117903"/>
    <lineage>
        <taxon>Eukaryota</taxon>
        <taxon>Metazoa</taxon>
        <taxon>Spiralia</taxon>
        <taxon>Lophotrochozoa</taxon>
        <taxon>Platyhelminthes</taxon>
        <taxon>Monogenea</taxon>
        <taxon>Polyopisthocotylea</taxon>
        <taxon>Polystomatidea</taxon>
        <taxon>Polystomatidae</taxon>
        <taxon>Protopolystoma</taxon>
    </lineage>
</organism>
<gene>
    <name evidence="1" type="ORF">PXEA_LOCUS21673</name>
</gene>